<keyword evidence="3" id="KW-0689">Ribosomal protein</keyword>
<dbReference type="InterPro" id="IPR035104">
    <property type="entry name" value="Ribosomal_protein_S1-like"/>
</dbReference>
<dbReference type="GO" id="GO:0022627">
    <property type="term" value="C:cytosolic small ribosomal subunit"/>
    <property type="evidence" value="ECO:0007669"/>
    <property type="project" value="TreeGrafter"/>
</dbReference>
<feature type="region of interest" description="Disordered" evidence="7">
    <location>
        <begin position="393"/>
        <end position="503"/>
    </location>
</feature>
<evidence type="ECO:0000313" key="10">
    <source>
        <dbReference type="Proteomes" id="UP000076717"/>
    </source>
</evidence>
<sequence>MTTATTDKATKQVAINDIGSAEDFLAAVEKTLKFFNDGDLIEGTVVKIDRDEVLLDVGYKTEGVIPSRELSIKHDVDPSEVVNVGDSVEALVLQKEDKEGRLILSKKRAQYERAWGDVEKIKESDGVVTGSVIEVVKGGLIVDIGLRGFLPASLIELRRVRDLTPYLGQEIEAKILELDKNRNNVVLSRRALLEQTQSESRTTFLNNLHKGQVRKGVVSSIVNFGAFVDLGGVDGLVHVSELSWKHIEHASEVVEVGQEVTVEILEVDLDRERVSLSLKATQEDPWQVFARTHAIGQVAPGKVTKLVPFGAFVRVADGIEGLVHISELSGKHVELAEQVVSVGEEVFVKVIDIDLDRRRISLSLKQANEGVDPEGTEFDPALYGMATEYDEQGNYKYPEGFDPETNEWREASRPSARPGSSSTPRLRLAGRPTRRRSPSRRRKRPPSPRASRSVPGSPASRPPEALSPTTSRSPHSARSSPRATDCEHHASNGRSPRGRPFGVSGAVARLVQCISSRSPEASLRANPPSPVDSPSAGPWWSTPTGSPERSSSRVSPHWRP</sequence>
<evidence type="ECO:0000256" key="2">
    <source>
        <dbReference type="ARBA" id="ARBA00022884"/>
    </source>
</evidence>
<dbReference type="NCBIfam" id="NF005911">
    <property type="entry name" value="PRK07899.1"/>
    <property type="match status" value="1"/>
</dbReference>
<dbReference type="Gene3D" id="2.40.50.140">
    <property type="entry name" value="Nucleic acid-binding proteins"/>
    <property type="match status" value="4"/>
</dbReference>
<dbReference type="InterPro" id="IPR050437">
    <property type="entry name" value="Ribos_protein_bS1-like"/>
</dbReference>
<dbReference type="EMBL" id="LIIN01000007">
    <property type="protein sequence ID" value="KZX22426.1"/>
    <property type="molecule type" value="Genomic_DNA"/>
</dbReference>
<comment type="similarity">
    <text evidence="1">Belongs to the bacterial ribosomal protein bS1 family.</text>
</comment>
<evidence type="ECO:0000313" key="9">
    <source>
        <dbReference type="EMBL" id="KZX22426.1"/>
    </source>
</evidence>
<dbReference type="SUPFAM" id="SSF50249">
    <property type="entry name" value="Nucleic acid-binding proteins"/>
    <property type="match status" value="4"/>
</dbReference>
<feature type="compositionally biased region" description="Low complexity" evidence="7">
    <location>
        <begin position="449"/>
        <end position="483"/>
    </location>
</feature>
<reference evidence="9 10" key="1">
    <citation type="submission" date="2015-08" db="EMBL/GenBank/DDBJ databases">
        <title>Draft Genome Sequence of Rathayibacter sp. Strain VKM Ac-2596 Isolated from Leaf Gall Induced by Plant-Parasitic Nematodes.</title>
        <authorList>
            <person name="Vasilenko O.V."/>
            <person name="Starodumova I.P."/>
            <person name="Tarlachkov S.V."/>
            <person name="Dorofeeva L.V."/>
            <person name="Evtushenko L.I."/>
        </authorList>
    </citation>
    <scope>NUCLEOTIDE SEQUENCE [LARGE SCALE GENOMIC DNA]</scope>
    <source>
        <strain evidence="9 10">VKM Ac-2596</strain>
    </source>
</reference>
<dbReference type="PATRIC" id="fig|1671680.3.peg.430"/>
<dbReference type="FunFam" id="2.40.50.140:FF:000031">
    <property type="entry name" value="30S ribosomal protein S1"/>
    <property type="match status" value="1"/>
</dbReference>
<feature type="compositionally biased region" description="Polar residues" evidence="7">
    <location>
        <begin position="541"/>
        <end position="554"/>
    </location>
</feature>
<proteinExistence type="inferred from homology"/>
<dbReference type="GO" id="GO:0003729">
    <property type="term" value="F:mRNA binding"/>
    <property type="evidence" value="ECO:0007669"/>
    <property type="project" value="TreeGrafter"/>
</dbReference>
<evidence type="ECO:0000256" key="6">
    <source>
        <dbReference type="ARBA" id="ARBA00035517"/>
    </source>
</evidence>
<evidence type="ECO:0000256" key="3">
    <source>
        <dbReference type="ARBA" id="ARBA00022980"/>
    </source>
</evidence>
<dbReference type="PANTHER" id="PTHR10724:SF7">
    <property type="entry name" value="SMALL RIBOSOMAL SUBUNIT PROTEIN BS1C"/>
    <property type="match status" value="1"/>
</dbReference>
<feature type="domain" description="S1 motif" evidence="8">
    <location>
        <begin position="125"/>
        <end position="190"/>
    </location>
</feature>
<evidence type="ECO:0000259" key="8">
    <source>
        <dbReference type="PROSITE" id="PS50126"/>
    </source>
</evidence>
<evidence type="ECO:0000256" key="4">
    <source>
        <dbReference type="ARBA" id="ARBA00023274"/>
    </source>
</evidence>
<feature type="region of interest" description="Disordered" evidence="7">
    <location>
        <begin position="518"/>
        <end position="560"/>
    </location>
</feature>
<dbReference type="CDD" id="cd05687">
    <property type="entry name" value="S1_RPS1_repeat_ec1_hs1"/>
    <property type="match status" value="1"/>
</dbReference>
<dbReference type="PANTHER" id="PTHR10724">
    <property type="entry name" value="30S RIBOSOMAL PROTEIN S1"/>
    <property type="match status" value="1"/>
</dbReference>
<feature type="domain" description="S1 motif" evidence="8">
    <location>
        <begin position="38"/>
        <end position="107"/>
    </location>
</feature>
<feature type="domain" description="S1 motif" evidence="8">
    <location>
        <begin position="296"/>
        <end position="365"/>
    </location>
</feature>
<evidence type="ECO:0000256" key="1">
    <source>
        <dbReference type="ARBA" id="ARBA00006767"/>
    </source>
</evidence>
<dbReference type="SMART" id="SM00316">
    <property type="entry name" value="S1"/>
    <property type="match status" value="4"/>
</dbReference>
<feature type="compositionally biased region" description="Low complexity" evidence="7">
    <location>
        <begin position="413"/>
        <end position="431"/>
    </location>
</feature>
<dbReference type="NCBIfam" id="NF005208">
    <property type="entry name" value="PRK06676.1"/>
    <property type="match status" value="1"/>
</dbReference>
<dbReference type="Pfam" id="PF00575">
    <property type="entry name" value="S1"/>
    <property type="match status" value="4"/>
</dbReference>
<dbReference type="PRINTS" id="PR00681">
    <property type="entry name" value="RIBOSOMALS1"/>
</dbReference>
<evidence type="ECO:0000256" key="5">
    <source>
        <dbReference type="ARBA" id="ARBA00035293"/>
    </source>
</evidence>
<dbReference type="CDD" id="cd05688">
    <property type="entry name" value="S1_RPS1_repeat_ec3"/>
    <property type="match status" value="1"/>
</dbReference>
<dbReference type="FunFam" id="2.40.50.140:FF:000039">
    <property type="entry name" value="30S ribosomal protein S1"/>
    <property type="match status" value="1"/>
</dbReference>
<dbReference type="GO" id="GO:0006412">
    <property type="term" value="P:translation"/>
    <property type="evidence" value="ECO:0007669"/>
    <property type="project" value="TreeGrafter"/>
</dbReference>
<name>A0A166II10_9MICO</name>
<gene>
    <name evidence="9" type="ORF">ACH61_00406</name>
</gene>
<dbReference type="PROSITE" id="PS50126">
    <property type="entry name" value="S1"/>
    <property type="match status" value="4"/>
</dbReference>
<feature type="domain" description="S1 motif" evidence="8">
    <location>
        <begin position="211"/>
        <end position="279"/>
    </location>
</feature>
<comment type="caution">
    <text evidence="9">The sequence shown here is derived from an EMBL/GenBank/DDBJ whole genome shotgun (WGS) entry which is preliminary data.</text>
</comment>
<keyword evidence="10" id="KW-1185">Reference proteome</keyword>
<organism evidence="9 10">
    <name type="scientific">Rathayibacter tanaceti</name>
    <dbReference type="NCBI Taxonomy" id="1671680"/>
    <lineage>
        <taxon>Bacteria</taxon>
        <taxon>Bacillati</taxon>
        <taxon>Actinomycetota</taxon>
        <taxon>Actinomycetes</taxon>
        <taxon>Micrococcales</taxon>
        <taxon>Microbacteriaceae</taxon>
        <taxon>Rathayibacter</taxon>
    </lineage>
</organism>
<dbReference type="CDD" id="cd04465">
    <property type="entry name" value="S1_RPS1_repeat_ec2_hs2"/>
    <property type="match status" value="1"/>
</dbReference>
<dbReference type="InterPro" id="IPR003029">
    <property type="entry name" value="S1_domain"/>
</dbReference>
<accession>A0A166II10</accession>
<protein>
    <recommendedName>
        <fullName evidence="5">Small ribosomal subunit protein bS1</fullName>
    </recommendedName>
    <alternativeName>
        <fullName evidence="6">30S ribosomal protein S1</fullName>
    </alternativeName>
</protein>
<dbReference type="Proteomes" id="UP000076717">
    <property type="component" value="Unassembled WGS sequence"/>
</dbReference>
<dbReference type="InterPro" id="IPR012340">
    <property type="entry name" value="NA-bd_OB-fold"/>
</dbReference>
<feature type="compositionally biased region" description="Basic residues" evidence="7">
    <location>
        <begin position="432"/>
        <end position="446"/>
    </location>
</feature>
<dbReference type="GO" id="GO:0003735">
    <property type="term" value="F:structural constituent of ribosome"/>
    <property type="evidence" value="ECO:0007669"/>
    <property type="project" value="TreeGrafter"/>
</dbReference>
<evidence type="ECO:0000256" key="7">
    <source>
        <dbReference type="SAM" id="MobiDB-lite"/>
    </source>
</evidence>
<dbReference type="FunFam" id="2.40.50.140:FF:000035">
    <property type="entry name" value="30S ribosomal protein S1"/>
    <property type="match status" value="1"/>
</dbReference>
<keyword evidence="2" id="KW-0694">RNA-binding</keyword>
<keyword evidence="4" id="KW-0687">Ribonucleoprotein</keyword>
<dbReference type="AlphaFoldDB" id="A0A166II10"/>